<gene>
    <name evidence="14" type="primary">LOC114593079</name>
</gene>
<dbReference type="GeneID" id="114593079"/>
<feature type="region of interest" description="Disordered" evidence="12">
    <location>
        <begin position="275"/>
        <end position="321"/>
    </location>
</feature>
<dbReference type="PANTHER" id="PTHR45946:SF1">
    <property type="entry name" value="HOMEOBOX PROTEIN HOX-D1"/>
    <property type="match status" value="1"/>
</dbReference>
<keyword evidence="7 10" id="KW-0539">Nucleus</keyword>
<comment type="similarity">
    <text evidence="8">Belongs to the Antp homeobox family. Labial subfamily.</text>
</comment>
<evidence type="ECO:0000256" key="5">
    <source>
        <dbReference type="ARBA" id="ARBA00023155"/>
    </source>
</evidence>
<reference evidence="14 15" key="1">
    <citation type="journal article" date="2019" name="Proc. Natl. Acad. Sci. U.S.A.">
        <title>Regulatory changes in pterin and carotenoid genes underlie balanced color polymorphisms in the wall lizard.</title>
        <authorList>
            <person name="Andrade P."/>
            <person name="Pinho C."/>
            <person name="Perez I de Lanuza G."/>
            <person name="Afonso S."/>
            <person name="Brejcha J."/>
            <person name="Rubin C.J."/>
            <person name="Wallerman O."/>
            <person name="Pereira P."/>
            <person name="Sabatino S.J."/>
            <person name="Bellati A."/>
            <person name="Pellitteri-Rosa D."/>
            <person name="Bosakova Z."/>
            <person name="Bunikis I."/>
            <person name="Carretero M.A."/>
            <person name="Feiner N."/>
            <person name="Marsik P."/>
            <person name="Pauperio F."/>
            <person name="Salvi D."/>
            <person name="Soler L."/>
            <person name="While G.M."/>
            <person name="Uller T."/>
            <person name="Font E."/>
            <person name="Andersson L."/>
            <person name="Carneiro M."/>
        </authorList>
    </citation>
    <scope>NUCLEOTIDE SEQUENCE</scope>
</reference>
<dbReference type="OMA" id="METFEWM"/>
<evidence type="ECO:0000256" key="3">
    <source>
        <dbReference type="ARBA" id="ARBA00023015"/>
    </source>
</evidence>
<dbReference type="GeneTree" id="ENSGT00940000159503"/>
<evidence type="ECO:0000256" key="10">
    <source>
        <dbReference type="PROSITE-ProRule" id="PRU00108"/>
    </source>
</evidence>
<feature type="region of interest" description="Disordered" evidence="12">
    <location>
        <begin position="165"/>
        <end position="184"/>
    </location>
</feature>
<dbReference type="FunFam" id="1.10.10.60:FF:000113">
    <property type="entry name" value="homeobox protein Hox-B1"/>
    <property type="match status" value="1"/>
</dbReference>
<evidence type="ECO:0000256" key="12">
    <source>
        <dbReference type="SAM" id="MobiDB-lite"/>
    </source>
</evidence>
<feature type="compositionally biased region" description="Low complexity" evidence="12">
    <location>
        <begin position="121"/>
        <end position="130"/>
    </location>
</feature>
<protein>
    <recommendedName>
        <fullName evidence="9">Homeobox protein Hox-D1</fullName>
    </recommendedName>
</protein>
<dbReference type="Pfam" id="PF00046">
    <property type="entry name" value="Homeodomain"/>
    <property type="match status" value="1"/>
</dbReference>
<dbReference type="CDD" id="cd00086">
    <property type="entry name" value="homeodomain"/>
    <property type="match status" value="1"/>
</dbReference>
<dbReference type="SUPFAM" id="SSF46689">
    <property type="entry name" value="Homeodomain-like"/>
    <property type="match status" value="1"/>
</dbReference>
<dbReference type="Ensembl" id="ENSPMRT00000002184.1">
    <property type="protein sequence ID" value="ENSPMRP00000002053.1"/>
    <property type="gene ID" value="ENSPMRG00000001507.1"/>
</dbReference>
<feature type="domain" description="Homeobox" evidence="13">
    <location>
        <begin position="216"/>
        <end position="276"/>
    </location>
</feature>
<dbReference type="InterPro" id="IPR017970">
    <property type="entry name" value="Homeobox_CS"/>
</dbReference>
<reference evidence="14" key="2">
    <citation type="submission" date="2025-08" db="UniProtKB">
        <authorList>
            <consortium name="Ensembl"/>
        </authorList>
    </citation>
    <scope>IDENTIFICATION</scope>
</reference>
<keyword evidence="4 10" id="KW-0238">DNA-binding</keyword>
<dbReference type="InterPro" id="IPR020479">
    <property type="entry name" value="HD_metazoa"/>
</dbReference>
<evidence type="ECO:0000259" key="13">
    <source>
        <dbReference type="PROSITE" id="PS50071"/>
    </source>
</evidence>
<dbReference type="Gene3D" id="1.10.10.60">
    <property type="entry name" value="Homeodomain-like"/>
    <property type="match status" value="1"/>
</dbReference>
<evidence type="ECO:0000256" key="11">
    <source>
        <dbReference type="RuleBase" id="RU000682"/>
    </source>
</evidence>
<feature type="region of interest" description="Disordered" evidence="12">
    <location>
        <begin position="12"/>
        <end position="130"/>
    </location>
</feature>
<keyword evidence="15" id="KW-1185">Reference proteome</keyword>
<dbReference type="PANTHER" id="PTHR45946">
    <property type="entry name" value="HOMEOBOX PROTEIN ROUGH-RELATED"/>
    <property type="match status" value="1"/>
</dbReference>
<evidence type="ECO:0000256" key="8">
    <source>
        <dbReference type="ARBA" id="ARBA00029448"/>
    </source>
</evidence>
<dbReference type="Proteomes" id="UP000472272">
    <property type="component" value="Chromosome 2"/>
</dbReference>
<evidence type="ECO:0000313" key="14">
    <source>
        <dbReference type="Ensembl" id="ENSPMRP00000002053.1"/>
    </source>
</evidence>
<feature type="DNA-binding region" description="Homeobox" evidence="10">
    <location>
        <begin position="218"/>
        <end position="277"/>
    </location>
</feature>
<dbReference type="RefSeq" id="XP_028577440.1">
    <property type="nucleotide sequence ID" value="XM_028721607.1"/>
</dbReference>
<feature type="compositionally biased region" description="Polar residues" evidence="12">
    <location>
        <begin position="91"/>
        <end position="103"/>
    </location>
</feature>
<dbReference type="PROSITE" id="PS50071">
    <property type="entry name" value="HOMEOBOX_2"/>
    <property type="match status" value="1"/>
</dbReference>
<evidence type="ECO:0000256" key="4">
    <source>
        <dbReference type="ARBA" id="ARBA00023125"/>
    </source>
</evidence>
<sequence>MTDRPFLELVCGAGGSGHFTGTLSGRQRQPERQRCCCCSGDRGEEMGRDLPEGPSPPHSPASQPHHSSRMPRPPHDYLWAGPSPPAVGRSGVTSPPSSCNPNSLGAPYPPSYGDRDFPAPSSSSFSSSSSVYPACFPEGHPFGARLMDPQYSGSQEDILLAQPVSSRDSWRAQGEGRGPPREVGGEMETFEWMKVQRNPPRRRTVKLHDTTADRTTPHSSPRTNFTTKQLTELEKEFHFNKYLSRARRVEIASALFLNESQVKIWFQNRRMKQKKREREGLLWGTAAGHSGRGSASSDKSDLASPASSPSRSNEDTITPPL</sequence>
<evidence type="ECO:0000256" key="6">
    <source>
        <dbReference type="ARBA" id="ARBA00023163"/>
    </source>
</evidence>
<dbReference type="PRINTS" id="PR00024">
    <property type="entry name" value="HOMEOBOX"/>
</dbReference>
<dbReference type="GO" id="GO:0000981">
    <property type="term" value="F:DNA-binding transcription factor activity, RNA polymerase II-specific"/>
    <property type="evidence" value="ECO:0007669"/>
    <property type="project" value="InterPro"/>
</dbReference>
<dbReference type="KEGG" id="pmua:114593079"/>
<name>A0A670HQT6_PODMU</name>
<feature type="compositionally biased region" description="Basic and acidic residues" evidence="12">
    <location>
        <begin position="41"/>
        <end position="51"/>
    </location>
</feature>
<keyword evidence="5 10" id="KW-0371">Homeobox</keyword>
<keyword evidence="6" id="KW-0804">Transcription</keyword>
<dbReference type="SMART" id="SM00389">
    <property type="entry name" value="HOX"/>
    <property type="match status" value="1"/>
</dbReference>
<dbReference type="InterPro" id="IPR046327">
    <property type="entry name" value="HXA1/B1/D1"/>
</dbReference>
<feature type="compositionally biased region" description="Low complexity" evidence="12">
    <location>
        <begin position="284"/>
        <end position="297"/>
    </location>
</feature>
<evidence type="ECO:0000256" key="7">
    <source>
        <dbReference type="ARBA" id="ARBA00023242"/>
    </source>
</evidence>
<dbReference type="OrthoDB" id="6159439at2759"/>
<dbReference type="InterPro" id="IPR009057">
    <property type="entry name" value="Homeodomain-like_sf"/>
</dbReference>
<dbReference type="AlphaFoldDB" id="A0A670HQT6"/>
<evidence type="ECO:0000256" key="1">
    <source>
        <dbReference type="ARBA" id="ARBA00004123"/>
    </source>
</evidence>
<dbReference type="InterPro" id="IPR001356">
    <property type="entry name" value="HD"/>
</dbReference>
<evidence type="ECO:0000256" key="9">
    <source>
        <dbReference type="ARBA" id="ARBA00040128"/>
    </source>
</evidence>
<accession>A0A670HQT6</accession>
<dbReference type="GO" id="GO:0000978">
    <property type="term" value="F:RNA polymerase II cis-regulatory region sequence-specific DNA binding"/>
    <property type="evidence" value="ECO:0007669"/>
    <property type="project" value="TreeGrafter"/>
</dbReference>
<keyword evidence="2" id="KW-0217">Developmental protein</keyword>
<dbReference type="GO" id="GO:0005634">
    <property type="term" value="C:nucleus"/>
    <property type="evidence" value="ECO:0007669"/>
    <property type="project" value="UniProtKB-SubCell"/>
</dbReference>
<reference evidence="14" key="3">
    <citation type="submission" date="2025-09" db="UniProtKB">
        <authorList>
            <consortium name="Ensembl"/>
        </authorList>
    </citation>
    <scope>IDENTIFICATION</scope>
</reference>
<organism evidence="14 15">
    <name type="scientific">Podarcis muralis</name>
    <name type="common">Wall lizard</name>
    <name type="synonym">Lacerta muralis</name>
    <dbReference type="NCBI Taxonomy" id="64176"/>
    <lineage>
        <taxon>Eukaryota</taxon>
        <taxon>Metazoa</taxon>
        <taxon>Chordata</taxon>
        <taxon>Craniata</taxon>
        <taxon>Vertebrata</taxon>
        <taxon>Euteleostomi</taxon>
        <taxon>Lepidosauria</taxon>
        <taxon>Squamata</taxon>
        <taxon>Bifurcata</taxon>
        <taxon>Unidentata</taxon>
        <taxon>Episquamata</taxon>
        <taxon>Laterata</taxon>
        <taxon>Lacertibaenia</taxon>
        <taxon>Lacertidae</taxon>
        <taxon>Podarcis</taxon>
    </lineage>
</organism>
<dbReference type="PROSITE" id="PS00027">
    <property type="entry name" value="HOMEOBOX_1"/>
    <property type="match status" value="1"/>
</dbReference>
<comment type="subcellular location">
    <subcellularLocation>
        <location evidence="1 10 11">Nucleus</location>
    </subcellularLocation>
</comment>
<proteinExistence type="inferred from homology"/>
<evidence type="ECO:0000313" key="15">
    <source>
        <dbReference type="Proteomes" id="UP000472272"/>
    </source>
</evidence>
<evidence type="ECO:0000256" key="2">
    <source>
        <dbReference type="ARBA" id="ARBA00022473"/>
    </source>
</evidence>
<keyword evidence="3" id="KW-0805">Transcription regulation</keyword>